<dbReference type="GO" id="GO:0005524">
    <property type="term" value="F:ATP binding"/>
    <property type="evidence" value="ECO:0007669"/>
    <property type="project" value="InterPro"/>
</dbReference>
<dbReference type="Gene3D" id="3.40.50.300">
    <property type="entry name" value="P-loop containing nucleotide triphosphate hydrolases"/>
    <property type="match status" value="1"/>
</dbReference>
<evidence type="ECO:0000313" key="2">
    <source>
        <dbReference type="EMBL" id="AMS43248.1"/>
    </source>
</evidence>
<proteinExistence type="predicted"/>
<dbReference type="EMBL" id="JACICB010000008">
    <property type="protein sequence ID" value="MBB3706202.1"/>
    <property type="molecule type" value="Genomic_DNA"/>
</dbReference>
<keyword evidence="5" id="KW-1185">Reference proteome</keyword>
<evidence type="ECO:0000313" key="5">
    <source>
        <dbReference type="Proteomes" id="UP000577697"/>
    </source>
</evidence>
<reference evidence="3 5" key="2">
    <citation type="submission" date="2020-08" db="EMBL/GenBank/DDBJ databases">
        <title>Genomic Encyclopedia of Type Strains, Phase IV (KMG-IV): sequencing the most valuable type-strain genomes for metagenomic binning, comparative biology and taxonomic classification.</title>
        <authorList>
            <person name="Goeker M."/>
        </authorList>
    </citation>
    <scope>NUCLEOTIDE SEQUENCE [LARGE SCALE GENOMIC DNA]</scope>
    <source>
        <strain evidence="3 5">DSM 10368</strain>
    </source>
</reference>
<feature type="domain" description="Helicase/UvrB N-terminal" evidence="1">
    <location>
        <begin position="111"/>
        <end position="238"/>
    </location>
</feature>
<evidence type="ECO:0000313" key="4">
    <source>
        <dbReference type="Proteomes" id="UP000075755"/>
    </source>
</evidence>
<dbReference type="EMBL" id="CP015005">
    <property type="protein sequence ID" value="AMS43248.1"/>
    <property type="molecule type" value="Genomic_DNA"/>
</dbReference>
<reference evidence="2 4" key="1">
    <citation type="submission" date="2016-03" db="EMBL/GenBank/DDBJ databases">
        <title>Complete genome of Aminobacter aminovorans KCTC 2477.</title>
        <authorList>
            <person name="Kim K.M."/>
        </authorList>
    </citation>
    <scope>NUCLEOTIDE SEQUENCE [LARGE SCALE GENOMIC DNA]</scope>
    <source>
        <strain evidence="2 4">KCTC 2477</strain>
    </source>
</reference>
<dbReference type="GO" id="GO:0003677">
    <property type="term" value="F:DNA binding"/>
    <property type="evidence" value="ECO:0007669"/>
    <property type="project" value="InterPro"/>
</dbReference>
<dbReference type="GO" id="GO:0016787">
    <property type="term" value="F:hydrolase activity"/>
    <property type="evidence" value="ECO:0007669"/>
    <property type="project" value="InterPro"/>
</dbReference>
<gene>
    <name evidence="2" type="ORF">AA2016_4333</name>
    <name evidence="3" type="ORF">FHS67_002522</name>
</gene>
<dbReference type="Proteomes" id="UP000577697">
    <property type="component" value="Unassembled WGS sequence"/>
</dbReference>
<accession>A0AAC8YRN5</accession>
<dbReference type="RefSeq" id="WP_067963683.1">
    <property type="nucleotide sequence ID" value="NZ_CP015005.1"/>
</dbReference>
<dbReference type="Pfam" id="PF00805">
    <property type="entry name" value="Pentapeptide"/>
    <property type="match status" value="1"/>
</dbReference>
<dbReference type="SUPFAM" id="SSF52540">
    <property type="entry name" value="P-loop containing nucleoside triphosphate hydrolases"/>
    <property type="match status" value="1"/>
</dbReference>
<evidence type="ECO:0000259" key="1">
    <source>
        <dbReference type="Pfam" id="PF04851"/>
    </source>
</evidence>
<evidence type="ECO:0000313" key="3">
    <source>
        <dbReference type="EMBL" id="MBB3706202.1"/>
    </source>
</evidence>
<dbReference type="InterPro" id="IPR006935">
    <property type="entry name" value="Helicase/UvrB_N"/>
</dbReference>
<name>A0AAC8YRN5_AMIAI</name>
<dbReference type="InterPro" id="IPR001646">
    <property type="entry name" value="5peptide_repeat"/>
</dbReference>
<dbReference type="KEGG" id="aak:AA2016_4333"/>
<dbReference type="Proteomes" id="UP000075755">
    <property type="component" value="Chromosome"/>
</dbReference>
<sequence length="456" mass="50472">MANRFGLNEEQERVLDEILKGDGADFSALVRIAGLDPLVDFRGADLRGVDFGRSDLEGYDFSDADLSGCRFDRARLRGAIFANNREDGTVWPRPPSKRRSSRAVLRATTNFELHPFHHEAMSSIIGALEQGVERPVVLMPLGTGRTVLLEALLSELDNRDMLGVALVYASTQVAVEQLRQHFSQRFGSDAVAGSNSKEMLVPSDARLIVAASSSLRADASRYSLSRTFGGVSHIFIFDGAMTSSRLRYLQSQYLGVQIVIFANSLPTAEVHRTSAIEEGEIVFDLSYSQAVDAGLLEPAAIHGYRSLGSVEHANEEEMQSIVFEVLGVVHSMHPDAVGGVVCRSTDSVRKLARELHKCMEDHGRGYAGIQRVVQHTSPSADESLVRAALDLPGTLLLMNDVVASDFDWTVLDYAIVLTRLRSPERLAFTRRRQGRTQRLQVIDYMQNFDRMASSRW</sequence>
<organism evidence="2 4">
    <name type="scientific">Aminobacter aminovorans</name>
    <name type="common">Chelatobacter heintzii</name>
    <dbReference type="NCBI Taxonomy" id="83263"/>
    <lineage>
        <taxon>Bacteria</taxon>
        <taxon>Pseudomonadati</taxon>
        <taxon>Pseudomonadota</taxon>
        <taxon>Alphaproteobacteria</taxon>
        <taxon>Hyphomicrobiales</taxon>
        <taxon>Phyllobacteriaceae</taxon>
        <taxon>Aminobacter</taxon>
    </lineage>
</organism>
<dbReference type="Pfam" id="PF04851">
    <property type="entry name" value="ResIII"/>
    <property type="match status" value="1"/>
</dbReference>
<dbReference type="AlphaFoldDB" id="A0AAC8YRN5"/>
<dbReference type="Gene3D" id="2.160.20.80">
    <property type="entry name" value="E3 ubiquitin-protein ligase SopA"/>
    <property type="match status" value="1"/>
</dbReference>
<dbReference type="InterPro" id="IPR027417">
    <property type="entry name" value="P-loop_NTPase"/>
</dbReference>
<dbReference type="SUPFAM" id="SSF141571">
    <property type="entry name" value="Pentapeptide repeat-like"/>
    <property type="match status" value="1"/>
</dbReference>
<protein>
    <recommendedName>
        <fullName evidence="1">Helicase/UvrB N-terminal domain-containing protein</fullName>
    </recommendedName>
</protein>